<evidence type="ECO:0000256" key="2">
    <source>
        <dbReference type="ARBA" id="ARBA00006432"/>
    </source>
</evidence>
<dbReference type="GO" id="GO:0009239">
    <property type="term" value="P:enterobactin biosynthetic process"/>
    <property type="evidence" value="ECO:0007669"/>
    <property type="project" value="TreeGrafter"/>
</dbReference>
<dbReference type="PROSITE" id="PS50075">
    <property type="entry name" value="CARRIER"/>
    <property type="match status" value="3"/>
</dbReference>
<dbReference type="PANTHER" id="PTHR45527">
    <property type="entry name" value="NONRIBOSOMAL PEPTIDE SYNTHETASE"/>
    <property type="match status" value="1"/>
</dbReference>
<sequence>MSTADAREELLRRRLAGGRGGNRSTIARADRDKPLPLSFGQQQMWFLNRLDTDSSEYLLPAALRMRGPLDLDALRLAWSDLLARHEILRTRYELRAGEPVQVVDSSGGSELGLVDVSDVPAAEREAKLTDLVALETSAGFDLEHEWPARATLLRAATDDHLLVVVLHHIAGDAWSTELLSAELSELYGAHAAGITPSLAELPLQYADFAAWQRSQDLTKEIGWWRDQLDGIRPVDLPSDRPRPAVRSKAGADLPFALPDGLAGKVRELARQHDTTPFVVMLTAYQLMLSRYTGEQDVAVGTVVSGRTRPELQQLIGYGINTLVIRNRWTGDPTFESLVKETRARVLDAHDHQTVPFAKLVDELQPERDMSRPPLFQVAFIVRQAQPDAFTLGEVVVEPVRSDFTVAKFDLNLKLTETAEGALDGVLTYATALFDRSTVQRMAGHFVRLLAAAVEAPTTRLSALEMYGAVEFEQLTDGFASSGGELEITDPVYLQVARQAADELAVVDGGTRLSYGELNGRANQLARFLVDEGVGPESRVAVAMPRSADLIVAVLAVLKAGGAYVPIDPDYPADRNSYILEDSDPELILVSGASTSGLPATSVPTVAVDYQARFAGLSTDDLGVTAGPDNPAYLIYTSGSTGRPKGVVIEHRQLSGYLAWCAREYDGLAGSSLLHSSVSFDLTVNALWGPLVLGGHVVIGSLDGSAPAPEVAPTFVKVTPSHLPFLVELPDGFSPTVDLMTGGEALTGESVDAWRAKHPGVTVINEYGPTETTVGCTALRIEPDHELPAGGLAIGKPMPNSRIFVLDAFLRPAPIGVVGEVYVAGDCVARGYLNRADLTAEKFVACPWGAPGERMYRTGDLAAWDLDGTLTCPSRVDNQVKIHGYRIELGEIETTLQRHAGISQAIVVARDGLAGDKRLVAYVVPAAGVELNQAGLRGHVQEWLPEYMVPSAFVVLDAIPLTENGKTDLRALPAPGAPSQPSTEKVVARTTTEEQLAAVWGKVLGLTEVDVHTSFFELGGDSLSAVAVVGALRETGVDVAVWDVFEYRTVAALAEKLTGRAAKEETFVAPFALITADDRERLPMGVTDAYPLSQAQTGMVAEMLAGEDEAHYHNTTSHRILDDQPLAPAALQRAAAILVERHENLRTSIDLSSYSRPLQLIHAQAVMPIGITSLGDVTVEQRDEALRAFRAAERANPFDLSSPALLRFHVHTTAETDGWWLTSTECHAVSEGWSYHSLLMELVTTYRAIRDGVELEAYEVPKVRYADYIAGELASVASAEDKAYWLNVATGYNPVELPVGWGEAGEATALYAGARSMDLEDGLRALAAKADASLKSVMLAAHLKVMSLLSAETSFTTGLVCDARPEAAGADKVHGMYLNTLPFPVERGARTWRELVEQTFARELELWPHRRYPMPQIQRDSGRRLINVFFNYQDFRQLDDDLVDPYAGESYESLDDMPVVAARRMSLQNESITEVPLTVSSRGGYIILTADSRVISLENAERLAGIYRSVLEAMAADPEGDARLSHLPAGEAAQVLGEFANGPDGDPEPPILLELIENSVVQNPHKTALLAPGLELTYAELDEQANKLARLLVARGVGPEARVAVALPRSPELIVALLAVIKAGGVYVPIDPENPADRVEYVLTDSTPILLLTADNLLDRLPVGDVPVLLTDAASYADQSGGPITDADRISPLRRENAIYVIYTSGSTGKPKGAVLEHRQVANYLAWCAEECPPLKESSLLHSSASFDLTVNALWGPLAFGGTVVVGALDGTEEEPMAKPAFVKVTPSHLPMLAELSATWSPGGMLMTGGEPLLGEVMQAWRTANPNVAVINEYGPTETTVACTAITFAPGDPLADGPVTIGRPMPNLRIYVLDANLQPAPIGVVGELYVAGPQVARGYLNRPDLSAAKFVACPWGAPGERMYRTGDLAAWNADGTLSCPTRVDDQVKIHGYRIELGEVETTILRHPAVGHATVIAREDRPGDKKLVAYVVPAGAGLDLDELREVVAGWLPEYMVPAALVQLPSLPLTASGKLDRAALPAPSFVVEPAQFVAPRTAAEQQVAAVWRKALGIDRVGAYDSFFDLGGDSISAVSVVGGLRRAGLDAGVRDVFELRTVAALAEKITGRPAVVAEAAVQPFELISSDDRALVPAGVVDAYPLSEAQTGMMVELLSSETPRNYHNVVSTRLTDEKPLSVEALRQAAALLLERHEVLRTGVDLENFSVPMQLVYATAELPLHVEDLTGLSVSAQAEAIASFKAREQATHFDHEVPPLLRLAVHKIDEHSWEATVTQNHVILEGWSHHGLVMELLDYYLRFRDGDVQAAYKAPPVRFADAIAGELKARRSEEDRAYWAKVAALPKFTIPAGWAGDTAGERTAYRIEVSYADLEQKLRAVASEAQTSLKSVFFAAHLAVLSSLTDSPEFHSGLTCHIRPAVEGAERVYGMHLNMLPVPHRRTAGSWRELVARTFAAEADLWPYRFFPMPVIQREFSSQRRLLDVFFSYQDYSSVAARADGSGIEGLDASVASGTTEFPLSVATGPGYLAVRSNTHALDRVAADKLAGMYRKALEALVEAPDARWDTYELLPAADRAGLTAQPAAQASEGPAFVPPKTETERILAKIWAKLLDLPRVGRFDHFFDLGGYSMLLVKTVSKAKAKGLPLSLFMYYDSDRLDHLALAVDAALAAEQGSSVASWYGPGVDMLPQAMEELQVPGAAVALMEGGELVAVRAFGSVSEGGEAVTGDTLFTVASVSKLVSSVGALKLVDDGVLDLDEDIHSYLTSWEVPGRPRVTLRQLLGHRSGFTVSPGGGVAPSDEAPTLLDVLNGTGSAANEPIRCEHKPGEKFVKAGANFVVLQQVIEDVTGSPFEAVMRRLVLDPLGMTGSSYDPSFPVGRAVALGHLADGVPLEGGWRVRADAASGGLWTTAGDIATLTLEIRRSYLGRPRALLSQAIARQMLTPSGDGSFGLGATVELNGDDVQFGHGGEPRGYYGGTICRTGPGHGFVLLANATTGKNLAQGLASRLASS</sequence>
<name>A0A4R7T955_9ACTN</name>
<keyword evidence="3" id="KW-0596">Phosphopantetheine</keyword>
<dbReference type="SUPFAM" id="SSF52777">
    <property type="entry name" value="CoA-dependent acyltransferases"/>
    <property type="match status" value="6"/>
</dbReference>
<comment type="cofactor">
    <cofactor evidence="1">
        <name>pantetheine 4'-phosphate</name>
        <dbReference type="ChEBI" id="CHEBI:47942"/>
    </cofactor>
</comment>
<evidence type="ECO:0000313" key="7">
    <source>
        <dbReference type="Proteomes" id="UP000295151"/>
    </source>
</evidence>
<dbReference type="NCBIfam" id="TIGR01733">
    <property type="entry name" value="AA-adenyl-dom"/>
    <property type="match status" value="2"/>
</dbReference>
<organism evidence="6 7">
    <name type="scientific">Kribbella voronezhensis</name>
    <dbReference type="NCBI Taxonomy" id="2512212"/>
    <lineage>
        <taxon>Bacteria</taxon>
        <taxon>Bacillati</taxon>
        <taxon>Actinomycetota</taxon>
        <taxon>Actinomycetes</taxon>
        <taxon>Propionibacteriales</taxon>
        <taxon>Kribbellaceae</taxon>
        <taxon>Kribbella</taxon>
    </lineage>
</organism>
<evidence type="ECO:0000259" key="5">
    <source>
        <dbReference type="PROSITE" id="PS50075"/>
    </source>
</evidence>
<dbReference type="InterPro" id="IPR006162">
    <property type="entry name" value="Ppantetheine_attach_site"/>
</dbReference>
<dbReference type="Proteomes" id="UP000295151">
    <property type="component" value="Unassembled WGS sequence"/>
</dbReference>
<dbReference type="InterPro" id="IPR009081">
    <property type="entry name" value="PP-bd_ACP"/>
</dbReference>
<dbReference type="RefSeq" id="WP_133977477.1">
    <property type="nucleotide sequence ID" value="NZ_SOCE01000001.1"/>
</dbReference>
<dbReference type="InterPro" id="IPR000873">
    <property type="entry name" value="AMP-dep_synth/lig_dom"/>
</dbReference>
<dbReference type="Pfam" id="PF00550">
    <property type="entry name" value="PP-binding"/>
    <property type="match status" value="2"/>
</dbReference>
<dbReference type="PANTHER" id="PTHR45527:SF1">
    <property type="entry name" value="FATTY ACID SYNTHASE"/>
    <property type="match status" value="1"/>
</dbReference>
<comment type="similarity">
    <text evidence="2">Belongs to the ATP-dependent AMP-binding enzyme family.</text>
</comment>
<feature type="domain" description="Carrier" evidence="5">
    <location>
        <begin position="986"/>
        <end position="1060"/>
    </location>
</feature>
<comment type="caution">
    <text evidence="6">The sequence shown here is derived from an EMBL/GenBank/DDBJ whole genome shotgun (WGS) entry which is preliminary data.</text>
</comment>
<dbReference type="GO" id="GO:0047527">
    <property type="term" value="F:2,3-dihydroxybenzoate-serine ligase activity"/>
    <property type="evidence" value="ECO:0007669"/>
    <property type="project" value="TreeGrafter"/>
</dbReference>
<evidence type="ECO:0000256" key="1">
    <source>
        <dbReference type="ARBA" id="ARBA00001957"/>
    </source>
</evidence>
<dbReference type="FunFam" id="2.30.38.10:FF:000001">
    <property type="entry name" value="Non-ribosomal peptide synthetase PvdI"/>
    <property type="match status" value="2"/>
</dbReference>
<dbReference type="Gene3D" id="3.40.710.10">
    <property type="entry name" value="DD-peptidase/beta-lactamase superfamily"/>
    <property type="match status" value="1"/>
</dbReference>
<feature type="domain" description="Carrier" evidence="5">
    <location>
        <begin position="2051"/>
        <end position="2125"/>
    </location>
</feature>
<evidence type="ECO:0000313" key="6">
    <source>
        <dbReference type="EMBL" id="TDU87748.1"/>
    </source>
</evidence>
<dbReference type="PROSITE" id="PS00455">
    <property type="entry name" value="AMP_BINDING"/>
    <property type="match status" value="2"/>
</dbReference>
<dbReference type="InterPro" id="IPR045851">
    <property type="entry name" value="AMP-bd_C_sf"/>
</dbReference>
<dbReference type="SUPFAM" id="SSF47336">
    <property type="entry name" value="ACP-like"/>
    <property type="match status" value="3"/>
</dbReference>
<dbReference type="PROSITE" id="PS00012">
    <property type="entry name" value="PHOSPHOPANTETHEINE"/>
    <property type="match status" value="1"/>
</dbReference>
<dbReference type="CDD" id="cd19531">
    <property type="entry name" value="LCL_NRPS-like"/>
    <property type="match status" value="1"/>
</dbReference>
<dbReference type="GO" id="GO:0009366">
    <property type="term" value="C:enterobactin synthetase complex"/>
    <property type="evidence" value="ECO:0007669"/>
    <property type="project" value="TreeGrafter"/>
</dbReference>
<dbReference type="SUPFAM" id="SSF56801">
    <property type="entry name" value="Acetyl-CoA synthetase-like"/>
    <property type="match status" value="2"/>
</dbReference>
<dbReference type="InterPro" id="IPR012338">
    <property type="entry name" value="Beta-lactam/transpept-like"/>
</dbReference>
<dbReference type="InterPro" id="IPR023213">
    <property type="entry name" value="CAT-like_dom_sf"/>
</dbReference>
<dbReference type="InterPro" id="IPR020845">
    <property type="entry name" value="AMP-binding_CS"/>
</dbReference>
<dbReference type="InterPro" id="IPR036736">
    <property type="entry name" value="ACP-like_sf"/>
</dbReference>
<dbReference type="Pfam" id="PF00144">
    <property type="entry name" value="Beta-lactamase"/>
    <property type="match status" value="1"/>
</dbReference>
<dbReference type="Gene3D" id="3.30.559.30">
    <property type="entry name" value="Nonribosomal peptide synthetase, condensation domain"/>
    <property type="match status" value="3"/>
</dbReference>
<evidence type="ECO:0000256" key="3">
    <source>
        <dbReference type="ARBA" id="ARBA00022450"/>
    </source>
</evidence>
<dbReference type="Gene3D" id="2.30.38.10">
    <property type="entry name" value="Luciferase, Domain 3"/>
    <property type="match status" value="2"/>
</dbReference>
<keyword evidence="4" id="KW-0597">Phosphoprotein</keyword>
<dbReference type="GO" id="GO:0008610">
    <property type="term" value="P:lipid biosynthetic process"/>
    <property type="evidence" value="ECO:0007669"/>
    <property type="project" value="UniProtKB-ARBA"/>
</dbReference>
<dbReference type="InterPro" id="IPR001466">
    <property type="entry name" value="Beta-lactam-related"/>
</dbReference>
<dbReference type="InterPro" id="IPR010071">
    <property type="entry name" value="AA_adenyl_dom"/>
</dbReference>
<dbReference type="Pfam" id="PF13193">
    <property type="entry name" value="AMP-binding_C"/>
    <property type="match status" value="2"/>
</dbReference>
<dbReference type="FunFam" id="3.30.300.30:FF:000010">
    <property type="entry name" value="Enterobactin synthetase component F"/>
    <property type="match status" value="2"/>
</dbReference>
<dbReference type="SMART" id="SM00823">
    <property type="entry name" value="PKS_PP"/>
    <property type="match status" value="2"/>
</dbReference>
<dbReference type="NCBIfam" id="NF003417">
    <property type="entry name" value="PRK04813.1"/>
    <property type="match status" value="2"/>
</dbReference>
<dbReference type="FunFam" id="1.10.1200.10:FF:000005">
    <property type="entry name" value="Nonribosomal peptide synthetase 1"/>
    <property type="match status" value="2"/>
</dbReference>
<dbReference type="OrthoDB" id="2472181at2"/>
<protein>
    <submittedName>
        <fullName evidence="6">Amino acid adenylation domain-containing protein</fullName>
    </submittedName>
</protein>
<dbReference type="Gene3D" id="3.30.559.10">
    <property type="entry name" value="Chloramphenicol acetyltransferase-like domain"/>
    <property type="match status" value="3"/>
</dbReference>
<gene>
    <name evidence="6" type="ORF">EV138_1276</name>
</gene>
<dbReference type="InterPro" id="IPR025110">
    <property type="entry name" value="AMP-bd_C"/>
</dbReference>
<evidence type="ECO:0000256" key="4">
    <source>
        <dbReference type="ARBA" id="ARBA00022553"/>
    </source>
</evidence>
<dbReference type="Pfam" id="PF00668">
    <property type="entry name" value="Condensation"/>
    <property type="match status" value="3"/>
</dbReference>
<dbReference type="Gene3D" id="1.10.1200.10">
    <property type="entry name" value="ACP-like"/>
    <property type="match status" value="3"/>
</dbReference>
<dbReference type="GO" id="GO:0043041">
    <property type="term" value="P:amino acid activation for nonribosomal peptide biosynthetic process"/>
    <property type="evidence" value="ECO:0007669"/>
    <property type="project" value="TreeGrafter"/>
</dbReference>
<keyword evidence="7" id="KW-1185">Reference proteome</keyword>
<dbReference type="FunFam" id="3.40.50.980:FF:000001">
    <property type="entry name" value="Non-ribosomal peptide synthetase"/>
    <property type="match status" value="2"/>
</dbReference>
<dbReference type="Pfam" id="PF00501">
    <property type="entry name" value="AMP-binding"/>
    <property type="match status" value="2"/>
</dbReference>
<accession>A0A4R7T955</accession>
<dbReference type="InterPro" id="IPR020806">
    <property type="entry name" value="PKS_PP-bd"/>
</dbReference>
<dbReference type="Gene3D" id="3.40.50.980">
    <property type="match status" value="4"/>
</dbReference>
<dbReference type="GO" id="GO:0005829">
    <property type="term" value="C:cytosol"/>
    <property type="evidence" value="ECO:0007669"/>
    <property type="project" value="TreeGrafter"/>
</dbReference>
<feature type="domain" description="Carrier" evidence="5">
    <location>
        <begin position="2605"/>
        <end position="2679"/>
    </location>
</feature>
<dbReference type="GO" id="GO:0031177">
    <property type="term" value="F:phosphopantetheine binding"/>
    <property type="evidence" value="ECO:0007669"/>
    <property type="project" value="InterPro"/>
</dbReference>
<dbReference type="Gene3D" id="3.30.300.30">
    <property type="match status" value="2"/>
</dbReference>
<dbReference type="CDD" id="cd05930">
    <property type="entry name" value="A_NRPS"/>
    <property type="match status" value="2"/>
</dbReference>
<dbReference type="SUPFAM" id="SSF56601">
    <property type="entry name" value="beta-lactamase/transpeptidase-like"/>
    <property type="match status" value="1"/>
</dbReference>
<reference evidence="6 7" key="1">
    <citation type="submission" date="2019-03" db="EMBL/GenBank/DDBJ databases">
        <title>Genomic Encyclopedia of Type Strains, Phase III (KMG-III): the genomes of soil and plant-associated and newly described type strains.</title>
        <authorList>
            <person name="Whitman W."/>
        </authorList>
    </citation>
    <scope>NUCLEOTIDE SEQUENCE [LARGE SCALE GENOMIC DNA]</scope>
    <source>
        <strain evidence="6 7">VKM Ac-2575</strain>
    </source>
</reference>
<proteinExistence type="inferred from homology"/>
<dbReference type="EMBL" id="SOCE01000001">
    <property type="protein sequence ID" value="TDU87748.1"/>
    <property type="molecule type" value="Genomic_DNA"/>
</dbReference>
<dbReference type="InterPro" id="IPR001242">
    <property type="entry name" value="Condensation_dom"/>
</dbReference>